<reference evidence="2 3" key="1">
    <citation type="submission" date="2014-05" db="EMBL/GenBank/DDBJ databases">
        <title>Whole genome shotgun sequence of Rhizobium rhizogenes NBRC 13257.</title>
        <authorList>
            <person name="Katano-Makiyama Y."/>
            <person name="Hosoyama A."/>
            <person name="Hashimoto M."/>
            <person name="Hosoyama Y."/>
            <person name="Noguchi M."/>
            <person name="Tsuchikane K."/>
            <person name="Kimura A."/>
            <person name="Ohji S."/>
            <person name="Ichikawa N."/>
            <person name="Yamazoe A."/>
            <person name="Fujita N."/>
        </authorList>
    </citation>
    <scope>NUCLEOTIDE SEQUENCE [LARGE SCALE GENOMIC DNA]</scope>
    <source>
        <strain evidence="2 3">NBRC 13257</strain>
    </source>
</reference>
<dbReference type="AlphaFoldDB" id="A0AA87QEH3"/>
<organism evidence="2 3">
    <name type="scientific">Rhizobium rhizogenes NBRC 13257</name>
    <dbReference type="NCBI Taxonomy" id="1220581"/>
    <lineage>
        <taxon>Bacteria</taxon>
        <taxon>Pseudomonadati</taxon>
        <taxon>Pseudomonadota</taxon>
        <taxon>Alphaproteobacteria</taxon>
        <taxon>Hyphomicrobiales</taxon>
        <taxon>Rhizobiaceae</taxon>
        <taxon>Rhizobium/Agrobacterium group</taxon>
        <taxon>Rhizobium</taxon>
    </lineage>
</organism>
<dbReference type="SUPFAM" id="SSF53474">
    <property type="entry name" value="alpha/beta-Hydrolases"/>
    <property type="match status" value="1"/>
</dbReference>
<sequence>MKEQICVIYPARLAERGFLALTFDSSYQGESGGKPRALEDPAARIEDIR</sequence>
<feature type="compositionally biased region" description="Basic and acidic residues" evidence="1">
    <location>
        <begin position="36"/>
        <end position="49"/>
    </location>
</feature>
<protein>
    <submittedName>
        <fullName evidence="2">Uncharacterized protein</fullName>
    </submittedName>
</protein>
<dbReference type="PANTHER" id="PTHR47751:SF1">
    <property type="entry name" value="SUPERFAMILY HYDROLASE, PUTATIVE (AFU_ORTHOLOGUE AFUA_2G16580)-RELATED"/>
    <property type="match status" value="1"/>
</dbReference>
<dbReference type="PANTHER" id="PTHR47751">
    <property type="entry name" value="SUPERFAMILY HYDROLASE, PUTATIVE (AFU_ORTHOLOGUE AFUA_2G16580)-RELATED"/>
    <property type="match status" value="1"/>
</dbReference>
<dbReference type="InterPro" id="IPR029058">
    <property type="entry name" value="AB_hydrolase_fold"/>
</dbReference>
<dbReference type="InterPro" id="IPR051411">
    <property type="entry name" value="Polyketide_trans_af380"/>
</dbReference>
<name>A0AA87QEH3_RHIRH</name>
<evidence type="ECO:0000313" key="3">
    <source>
        <dbReference type="Proteomes" id="UP000026941"/>
    </source>
</evidence>
<dbReference type="EMBL" id="BAYX01000027">
    <property type="protein sequence ID" value="GAJ96906.1"/>
    <property type="molecule type" value="Genomic_DNA"/>
</dbReference>
<accession>A0AA87QEH3</accession>
<dbReference type="GeneID" id="86851728"/>
<gene>
    <name evidence="2" type="ORF">RRH01S_27_00320</name>
</gene>
<dbReference type="Gene3D" id="3.40.50.1820">
    <property type="entry name" value="alpha/beta hydrolase"/>
    <property type="match status" value="1"/>
</dbReference>
<dbReference type="Proteomes" id="UP000026941">
    <property type="component" value="Unassembled WGS sequence"/>
</dbReference>
<evidence type="ECO:0000256" key="1">
    <source>
        <dbReference type="SAM" id="MobiDB-lite"/>
    </source>
</evidence>
<comment type="caution">
    <text evidence="2">The sequence shown here is derived from an EMBL/GenBank/DDBJ whole genome shotgun (WGS) entry which is preliminary data.</text>
</comment>
<dbReference type="RefSeq" id="WP_155293897.1">
    <property type="nucleotide sequence ID" value="NZ_BAYX01000027.1"/>
</dbReference>
<feature type="region of interest" description="Disordered" evidence="1">
    <location>
        <begin position="26"/>
        <end position="49"/>
    </location>
</feature>
<evidence type="ECO:0000313" key="2">
    <source>
        <dbReference type="EMBL" id="GAJ96906.1"/>
    </source>
</evidence>
<proteinExistence type="predicted"/>